<dbReference type="InterPro" id="IPR001309">
    <property type="entry name" value="Pept_C14_p20"/>
</dbReference>
<evidence type="ECO:0000259" key="1">
    <source>
        <dbReference type="PROSITE" id="PS50208"/>
    </source>
</evidence>
<dbReference type="Proteomes" id="UP000677054">
    <property type="component" value="Unassembled WGS sequence"/>
</dbReference>
<feature type="domain" description="Caspase family p20" evidence="1">
    <location>
        <begin position="132"/>
        <end position="212"/>
    </location>
</feature>
<evidence type="ECO:0000313" key="3">
    <source>
        <dbReference type="Proteomes" id="UP000677054"/>
    </source>
</evidence>
<protein>
    <recommendedName>
        <fullName evidence="1">Caspase family p20 domain-containing protein</fullName>
    </recommendedName>
</protein>
<dbReference type="EMBL" id="CAJPEV010000820">
    <property type="protein sequence ID" value="CAG0888826.1"/>
    <property type="molecule type" value="Genomic_DNA"/>
</dbReference>
<dbReference type="PANTHER" id="PTHR22576">
    <property type="entry name" value="MUCOSA ASSOCIATED LYMPHOID TISSUE LYMPHOMA TRANSLOCATION PROTEIN 1/PARACASPASE"/>
    <property type="match status" value="1"/>
</dbReference>
<dbReference type="GO" id="GO:0004197">
    <property type="term" value="F:cysteine-type endopeptidase activity"/>
    <property type="evidence" value="ECO:0007669"/>
    <property type="project" value="InterPro"/>
</dbReference>
<dbReference type="Gene3D" id="3.40.50.1460">
    <property type="match status" value="1"/>
</dbReference>
<dbReference type="PANTHER" id="PTHR22576:SF37">
    <property type="entry name" value="MUCOSA-ASSOCIATED LYMPHOID TISSUE LYMPHOMA TRANSLOCATION PROTEIN 1"/>
    <property type="match status" value="1"/>
</dbReference>
<proteinExistence type="predicted"/>
<gene>
    <name evidence="2" type="ORF">DSTB1V02_LOCUS5143</name>
</gene>
<dbReference type="PROSITE" id="PS50208">
    <property type="entry name" value="CASPASE_P20"/>
    <property type="match status" value="1"/>
</dbReference>
<dbReference type="Pfam" id="PF00656">
    <property type="entry name" value="Peptidase_C14"/>
    <property type="match status" value="1"/>
</dbReference>
<dbReference type="SUPFAM" id="SSF52129">
    <property type="entry name" value="Caspase-like"/>
    <property type="match status" value="1"/>
</dbReference>
<organism evidence="2">
    <name type="scientific">Darwinula stevensoni</name>
    <dbReference type="NCBI Taxonomy" id="69355"/>
    <lineage>
        <taxon>Eukaryota</taxon>
        <taxon>Metazoa</taxon>
        <taxon>Ecdysozoa</taxon>
        <taxon>Arthropoda</taxon>
        <taxon>Crustacea</taxon>
        <taxon>Oligostraca</taxon>
        <taxon>Ostracoda</taxon>
        <taxon>Podocopa</taxon>
        <taxon>Podocopida</taxon>
        <taxon>Darwinulocopina</taxon>
        <taxon>Darwinuloidea</taxon>
        <taxon>Darwinulidae</taxon>
        <taxon>Darwinula</taxon>
    </lineage>
</organism>
<accession>A0A7R8X749</accession>
<keyword evidence="3" id="KW-1185">Reference proteome</keyword>
<reference evidence="2" key="1">
    <citation type="submission" date="2020-11" db="EMBL/GenBank/DDBJ databases">
        <authorList>
            <person name="Tran Van P."/>
        </authorList>
    </citation>
    <scope>NUCLEOTIDE SEQUENCE</scope>
</reference>
<dbReference type="EMBL" id="LR900337">
    <property type="protein sequence ID" value="CAD7245269.1"/>
    <property type="molecule type" value="Genomic_DNA"/>
</dbReference>
<sequence length="468" mass="52464">MKLSDCPIAVSIANILNQDGAWRRVMNFLRPEFYKQEDIMRFETFSRTTGMNPGELLVDDLSKQGLTVENLLQIAQALDLRLLLSFLCETGVLPSRDHSGPLPFPPNLKLLFVSGETEARNAIMAQPSYSATFKVALLIANKDYEEGTHHQLTKPCADVHALGNQLDDLGFHVLALFNLSSIEILNAITYVATHFVLPGSYIVFYYSGHGFDWEGQSWLLPVDGSAAVPQRFIEQEFLKREPALCLELLDSCRVPPPMPPREAWNVQERCPPPPTLVKCFATSSLSPIYENISASLGPFVDQLHRHVSRPVPVVDMLQATLQAFQKSEPYCVPSLESTLQEIGRSLTDPVINESPEKRQQIQELCAPPADITISGVEIWFSKLRDTFCNALQIHVSRPVMIMHNEIPLTVMDESGMVYCLQGLQKIKGEVKLNVVVNKEVHDVNLKPFMASKMNLWLNHLSSSTQVTR</sequence>
<dbReference type="AlphaFoldDB" id="A0A7R8X749"/>
<evidence type="ECO:0000313" key="2">
    <source>
        <dbReference type="EMBL" id="CAD7245269.1"/>
    </source>
</evidence>
<name>A0A7R8X749_9CRUS</name>
<dbReference type="InterPro" id="IPR029030">
    <property type="entry name" value="Caspase-like_dom_sf"/>
</dbReference>
<dbReference type="InterPro" id="IPR011029">
    <property type="entry name" value="DEATH-like_dom_sf"/>
</dbReference>
<dbReference type="GO" id="GO:0006508">
    <property type="term" value="P:proteolysis"/>
    <property type="evidence" value="ECO:0007669"/>
    <property type="project" value="InterPro"/>
</dbReference>
<dbReference type="OrthoDB" id="417046at2759"/>
<dbReference type="InterPro" id="IPR011600">
    <property type="entry name" value="Pept_C14_caspase"/>
</dbReference>
<dbReference type="InterPro" id="IPR052039">
    <property type="entry name" value="Caspase-related_regulators"/>
</dbReference>
<dbReference type="SUPFAM" id="SSF47986">
    <property type="entry name" value="DEATH domain"/>
    <property type="match status" value="1"/>
</dbReference>